<accession>L1KKM8</accession>
<organism evidence="1 2">
    <name type="scientific">Streptomyces ipomoeae 91-03</name>
    <dbReference type="NCBI Taxonomy" id="698759"/>
    <lineage>
        <taxon>Bacteria</taxon>
        <taxon>Bacillati</taxon>
        <taxon>Actinomycetota</taxon>
        <taxon>Actinomycetes</taxon>
        <taxon>Kitasatosporales</taxon>
        <taxon>Streptomycetaceae</taxon>
        <taxon>Streptomyces</taxon>
    </lineage>
</organism>
<dbReference type="Proteomes" id="UP000010411">
    <property type="component" value="Unassembled WGS sequence"/>
</dbReference>
<dbReference type="RefSeq" id="WP_009336511.1">
    <property type="nucleotide sequence ID" value="NZ_AEJC01000601.1"/>
</dbReference>
<dbReference type="EMBL" id="AEJC01000601">
    <property type="protein sequence ID" value="EKX61341.1"/>
    <property type="molecule type" value="Genomic_DNA"/>
</dbReference>
<reference evidence="1 2" key="1">
    <citation type="submission" date="2012-11" db="EMBL/GenBank/DDBJ databases">
        <authorList>
            <person name="Huguet-Tapia J.C."/>
            <person name="Durkin A.S."/>
            <person name="Pettis G.S."/>
            <person name="Badger J.H."/>
        </authorList>
    </citation>
    <scope>NUCLEOTIDE SEQUENCE [LARGE SCALE GENOMIC DNA]</scope>
    <source>
        <strain evidence="1 2">91-03</strain>
    </source>
</reference>
<proteinExistence type="predicted"/>
<evidence type="ECO:0000313" key="2">
    <source>
        <dbReference type="Proteomes" id="UP000010411"/>
    </source>
</evidence>
<comment type="caution">
    <text evidence="1">The sequence shown here is derived from an EMBL/GenBank/DDBJ whole genome shotgun (WGS) entry which is preliminary data.</text>
</comment>
<dbReference type="PATRIC" id="fig|698759.3.peg.7933"/>
<evidence type="ECO:0000313" key="1">
    <source>
        <dbReference type="EMBL" id="EKX61341.1"/>
    </source>
</evidence>
<protein>
    <submittedName>
        <fullName evidence="1">Uncharacterized protein</fullName>
    </submittedName>
</protein>
<keyword evidence="2" id="KW-1185">Reference proteome</keyword>
<sequence>MAGEAFYWAPGHAPEALEDCEYVDLSPRKEFEEVIGHVKSNLG</sequence>
<name>L1KKM8_9ACTN</name>
<gene>
    <name evidence="1" type="ORF">STRIP9103_04916</name>
</gene>
<dbReference type="AlphaFoldDB" id="L1KKM8"/>